<evidence type="ECO:0000256" key="1">
    <source>
        <dbReference type="ARBA" id="ARBA00004141"/>
    </source>
</evidence>
<feature type="transmembrane region" description="Helical" evidence="5">
    <location>
        <begin position="102"/>
        <end position="123"/>
    </location>
</feature>
<sequence>MDLVIISIYLLISTVAIGKGSDWFTDSLIPIARKLGVSGVSVGLILVSIAVSLPEILVAAYGVLSGHPNLSLGVALGSIICNIGLMTGISALVRPLKVHTFVILRDGIFSVVVPILVFAVAAGGEFTRIEGFAFMLLFIPYVINVFLQEKLASKLQKQKDYADVEIKLKLLGFDIGKLKSGWLSFSLGLALLLLGTQFFTNTIVQIVNKFTVDELVIGLTIGAIAPSIPNILAAYKATKKGMGDVAVSETLGSNIFTLLVTMGFLAFLSPVKISQRWIYFDIPVMIVMSLMLLIFMTTRKTISKLEGSILLGSYFLALFLQIFVIK</sequence>
<feature type="transmembrane region" description="Helical" evidence="5">
    <location>
        <begin position="129"/>
        <end position="147"/>
    </location>
</feature>
<name>A0A1F7IGZ2_9BACT</name>
<dbReference type="PANTHER" id="PTHR10846:SF8">
    <property type="entry name" value="INNER MEMBRANE PROTEIN YRBG"/>
    <property type="match status" value="1"/>
</dbReference>
<dbReference type="InterPro" id="IPR004481">
    <property type="entry name" value="K/Na/Ca-exchanger"/>
</dbReference>
<dbReference type="GO" id="GO:0008273">
    <property type="term" value="F:calcium, potassium:sodium antiporter activity"/>
    <property type="evidence" value="ECO:0007669"/>
    <property type="project" value="TreeGrafter"/>
</dbReference>
<dbReference type="InterPro" id="IPR044880">
    <property type="entry name" value="NCX_ion-bd_dom_sf"/>
</dbReference>
<dbReference type="GO" id="GO:0005262">
    <property type="term" value="F:calcium channel activity"/>
    <property type="evidence" value="ECO:0007669"/>
    <property type="project" value="TreeGrafter"/>
</dbReference>
<feature type="transmembrane region" description="Helical" evidence="5">
    <location>
        <begin position="277"/>
        <end position="296"/>
    </location>
</feature>
<feature type="domain" description="Sodium/calcium exchanger membrane region" evidence="6">
    <location>
        <begin position="181"/>
        <end position="323"/>
    </location>
</feature>
<feature type="transmembrane region" description="Helical" evidence="5">
    <location>
        <begin position="6"/>
        <end position="25"/>
    </location>
</feature>
<accession>A0A1F7IGZ2</accession>
<evidence type="ECO:0000256" key="3">
    <source>
        <dbReference type="ARBA" id="ARBA00022989"/>
    </source>
</evidence>
<evidence type="ECO:0000313" key="7">
    <source>
        <dbReference type="EMBL" id="OGK42595.1"/>
    </source>
</evidence>
<dbReference type="EMBL" id="MGAG01000001">
    <property type="protein sequence ID" value="OGK42595.1"/>
    <property type="molecule type" value="Genomic_DNA"/>
</dbReference>
<comment type="caution">
    <text evidence="7">The sequence shown here is derived from an EMBL/GenBank/DDBJ whole genome shotgun (WGS) entry which is preliminary data.</text>
</comment>
<comment type="subcellular location">
    <subcellularLocation>
        <location evidence="1">Membrane</location>
        <topology evidence="1">Multi-pass membrane protein</topology>
    </subcellularLocation>
</comment>
<evidence type="ECO:0000256" key="5">
    <source>
        <dbReference type="SAM" id="Phobius"/>
    </source>
</evidence>
<dbReference type="Pfam" id="PF01699">
    <property type="entry name" value="Na_Ca_ex"/>
    <property type="match status" value="2"/>
</dbReference>
<feature type="domain" description="Sodium/calcium exchanger membrane region" evidence="6">
    <location>
        <begin position="8"/>
        <end position="146"/>
    </location>
</feature>
<dbReference type="InterPro" id="IPR004837">
    <property type="entry name" value="NaCa_Exmemb"/>
</dbReference>
<dbReference type="STRING" id="1802056.A2954_06220"/>
<dbReference type="PANTHER" id="PTHR10846">
    <property type="entry name" value="SODIUM/POTASSIUM/CALCIUM EXCHANGER"/>
    <property type="match status" value="1"/>
</dbReference>
<feature type="transmembrane region" description="Helical" evidence="5">
    <location>
        <begin position="70"/>
        <end position="93"/>
    </location>
</feature>
<organism evidence="7 8">
    <name type="scientific">Candidatus Roizmanbacteria bacterium RIFCSPLOWO2_01_FULL_37_12</name>
    <dbReference type="NCBI Taxonomy" id="1802056"/>
    <lineage>
        <taxon>Bacteria</taxon>
        <taxon>Candidatus Roizmaniibacteriota</taxon>
    </lineage>
</organism>
<gene>
    <name evidence="7" type="ORF">A2954_06220</name>
</gene>
<dbReference type="GO" id="GO:0006874">
    <property type="term" value="P:intracellular calcium ion homeostasis"/>
    <property type="evidence" value="ECO:0007669"/>
    <property type="project" value="TreeGrafter"/>
</dbReference>
<proteinExistence type="predicted"/>
<keyword evidence="3 5" id="KW-1133">Transmembrane helix</keyword>
<evidence type="ECO:0000256" key="4">
    <source>
        <dbReference type="ARBA" id="ARBA00023136"/>
    </source>
</evidence>
<keyword evidence="4 5" id="KW-0472">Membrane</keyword>
<evidence type="ECO:0000259" key="6">
    <source>
        <dbReference type="Pfam" id="PF01699"/>
    </source>
</evidence>
<feature type="transmembrane region" description="Helical" evidence="5">
    <location>
        <begin position="308"/>
        <end position="325"/>
    </location>
</feature>
<evidence type="ECO:0000256" key="2">
    <source>
        <dbReference type="ARBA" id="ARBA00022692"/>
    </source>
</evidence>
<feature type="transmembrane region" description="Helical" evidence="5">
    <location>
        <begin position="215"/>
        <end position="235"/>
    </location>
</feature>
<evidence type="ECO:0000313" key="8">
    <source>
        <dbReference type="Proteomes" id="UP000177698"/>
    </source>
</evidence>
<dbReference type="AlphaFoldDB" id="A0A1F7IGZ2"/>
<dbReference type="Gene3D" id="1.20.1420.30">
    <property type="entry name" value="NCX, central ion-binding region"/>
    <property type="match status" value="1"/>
</dbReference>
<feature type="transmembrane region" description="Helical" evidence="5">
    <location>
        <begin position="255"/>
        <end position="271"/>
    </location>
</feature>
<protein>
    <recommendedName>
        <fullName evidence="6">Sodium/calcium exchanger membrane region domain-containing protein</fullName>
    </recommendedName>
</protein>
<reference evidence="7 8" key="1">
    <citation type="journal article" date="2016" name="Nat. Commun.">
        <title>Thousands of microbial genomes shed light on interconnected biogeochemical processes in an aquifer system.</title>
        <authorList>
            <person name="Anantharaman K."/>
            <person name="Brown C.T."/>
            <person name="Hug L.A."/>
            <person name="Sharon I."/>
            <person name="Castelle C.J."/>
            <person name="Probst A.J."/>
            <person name="Thomas B.C."/>
            <person name="Singh A."/>
            <person name="Wilkins M.J."/>
            <person name="Karaoz U."/>
            <person name="Brodie E.L."/>
            <person name="Williams K.H."/>
            <person name="Hubbard S.S."/>
            <person name="Banfield J.F."/>
        </authorList>
    </citation>
    <scope>NUCLEOTIDE SEQUENCE [LARGE SCALE GENOMIC DNA]</scope>
</reference>
<feature type="transmembrane region" description="Helical" evidence="5">
    <location>
        <begin position="37"/>
        <end position="64"/>
    </location>
</feature>
<dbReference type="Proteomes" id="UP000177698">
    <property type="component" value="Unassembled WGS sequence"/>
</dbReference>
<dbReference type="GO" id="GO:0005886">
    <property type="term" value="C:plasma membrane"/>
    <property type="evidence" value="ECO:0007669"/>
    <property type="project" value="TreeGrafter"/>
</dbReference>
<feature type="transmembrane region" description="Helical" evidence="5">
    <location>
        <begin position="182"/>
        <end position="203"/>
    </location>
</feature>
<keyword evidence="2 5" id="KW-0812">Transmembrane</keyword>